<proteinExistence type="predicted"/>
<accession>A0A9K3HIX1</accession>
<dbReference type="InterPro" id="IPR001202">
    <property type="entry name" value="WW_dom"/>
</dbReference>
<dbReference type="Gramene" id="mRNA:HanXRQr2_Chr12g0555741">
    <property type="protein sequence ID" value="mRNA:HanXRQr2_Chr12g0555741"/>
    <property type="gene ID" value="HanXRQr2_Chr12g0555741"/>
</dbReference>
<feature type="domain" description="WW" evidence="2">
    <location>
        <begin position="21"/>
        <end position="48"/>
    </location>
</feature>
<sequence length="159" mass="17383">MNLRASGIIVTWIKKCAGTDWSLVTTNDGKRYYYNAKTKLSNWQIPADVAKLRKTQENDALKEQSISMHNVTTLTEKGSGPLSLNAPAITTCGCDAISPVSPSTLDLIKKKLQDSAAPATIGSDLNGRKWKNACFMPIDAGAELNNVFYHFVKVISCFL</sequence>
<reference evidence="3" key="1">
    <citation type="journal article" date="2017" name="Nature">
        <title>The sunflower genome provides insights into oil metabolism, flowering and Asterid evolution.</title>
        <authorList>
            <person name="Badouin H."/>
            <person name="Gouzy J."/>
            <person name="Grassa C.J."/>
            <person name="Murat F."/>
            <person name="Staton S.E."/>
            <person name="Cottret L."/>
            <person name="Lelandais-Briere C."/>
            <person name="Owens G.L."/>
            <person name="Carrere S."/>
            <person name="Mayjonade B."/>
            <person name="Legrand L."/>
            <person name="Gill N."/>
            <person name="Kane N.C."/>
            <person name="Bowers J.E."/>
            <person name="Hubner S."/>
            <person name="Bellec A."/>
            <person name="Berard A."/>
            <person name="Berges H."/>
            <person name="Blanchet N."/>
            <person name="Boniface M.C."/>
            <person name="Brunel D."/>
            <person name="Catrice O."/>
            <person name="Chaidir N."/>
            <person name="Claudel C."/>
            <person name="Donnadieu C."/>
            <person name="Faraut T."/>
            <person name="Fievet G."/>
            <person name="Helmstetter N."/>
            <person name="King M."/>
            <person name="Knapp S.J."/>
            <person name="Lai Z."/>
            <person name="Le Paslier M.C."/>
            <person name="Lippi Y."/>
            <person name="Lorenzon L."/>
            <person name="Mandel J.R."/>
            <person name="Marage G."/>
            <person name="Marchand G."/>
            <person name="Marquand E."/>
            <person name="Bret-Mestries E."/>
            <person name="Morien E."/>
            <person name="Nambeesan S."/>
            <person name="Nguyen T."/>
            <person name="Pegot-Espagnet P."/>
            <person name="Pouilly N."/>
            <person name="Raftis F."/>
            <person name="Sallet E."/>
            <person name="Schiex T."/>
            <person name="Thomas J."/>
            <person name="Vandecasteele C."/>
            <person name="Vares D."/>
            <person name="Vear F."/>
            <person name="Vautrin S."/>
            <person name="Crespi M."/>
            <person name="Mangin B."/>
            <person name="Burke J.M."/>
            <person name="Salse J."/>
            <person name="Munos S."/>
            <person name="Vincourt P."/>
            <person name="Rieseberg L.H."/>
            <person name="Langlade N.B."/>
        </authorList>
    </citation>
    <scope>NUCLEOTIDE SEQUENCE</scope>
    <source>
        <tissue evidence="3">Leaves</tissue>
    </source>
</reference>
<organism evidence="3 4">
    <name type="scientific">Helianthus annuus</name>
    <name type="common">Common sunflower</name>
    <dbReference type="NCBI Taxonomy" id="4232"/>
    <lineage>
        <taxon>Eukaryota</taxon>
        <taxon>Viridiplantae</taxon>
        <taxon>Streptophyta</taxon>
        <taxon>Embryophyta</taxon>
        <taxon>Tracheophyta</taxon>
        <taxon>Spermatophyta</taxon>
        <taxon>Magnoliopsida</taxon>
        <taxon>eudicotyledons</taxon>
        <taxon>Gunneridae</taxon>
        <taxon>Pentapetalae</taxon>
        <taxon>asterids</taxon>
        <taxon>campanulids</taxon>
        <taxon>Asterales</taxon>
        <taxon>Asteraceae</taxon>
        <taxon>Asteroideae</taxon>
        <taxon>Heliantheae alliance</taxon>
        <taxon>Heliantheae</taxon>
        <taxon>Helianthus</taxon>
    </lineage>
</organism>
<gene>
    <name evidence="3" type="ORF">HanXRQr2_Chr12g0555741</name>
</gene>
<protein>
    <submittedName>
        <fullName evidence="3">WW domain-containing protein</fullName>
    </submittedName>
</protein>
<comment type="caution">
    <text evidence="3">The sequence shown here is derived from an EMBL/GenBank/DDBJ whole genome shotgun (WGS) entry which is preliminary data.</text>
</comment>
<dbReference type="PANTHER" id="PTHR15377">
    <property type="entry name" value="TRANSCRIPTION ELONGATION REGULATOR 1"/>
    <property type="match status" value="1"/>
</dbReference>
<dbReference type="InterPro" id="IPR045148">
    <property type="entry name" value="TCRG1-like"/>
</dbReference>
<dbReference type="EMBL" id="MNCJ02000327">
    <property type="protein sequence ID" value="KAF5779132.1"/>
    <property type="molecule type" value="Genomic_DNA"/>
</dbReference>
<evidence type="ECO:0000313" key="3">
    <source>
        <dbReference type="EMBL" id="KAF5779132.1"/>
    </source>
</evidence>
<dbReference type="AlphaFoldDB" id="A0A9K3HIX1"/>
<dbReference type="InterPro" id="IPR036020">
    <property type="entry name" value="WW_dom_sf"/>
</dbReference>
<keyword evidence="4" id="KW-1185">Reference proteome</keyword>
<reference evidence="3" key="2">
    <citation type="submission" date="2020-06" db="EMBL/GenBank/DDBJ databases">
        <title>Helianthus annuus Genome sequencing and assembly Release 2.</title>
        <authorList>
            <person name="Gouzy J."/>
            <person name="Langlade N."/>
            <person name="Munos S."/>
        </authorList>
    </citation>
    <scope>NUCLEOTIDE SEQUENCE</scope>
    <source>
        <tissue evidence="3">Leaves</tissue>
    </source>
</reference>
<dbReference type="PANTHER" id="PTHR15377:SF3">
    <property type="entry name" value="WW DOMAIN-CONTAINING PROTEIN"/>
    <property type="match status" value="1"/>
</dbReference>
<dbReference type="Proteomes" id="UP000215914">
    <property type="component" value="Unassembled WGS sequence"/>
</dbReference>
<keyword evidence="1" id="KW-0677">Repeat</keyword>
<dbReference type="GO" id="GO:0070063">
    <property type="term" value="F:RNA polymerase binding"/>
    <property type="evidence" value="ECO:0007669"/>
    <property type="project" value="InterPro"/>
</dbReference>
<dbReference type="PROSITE" id="PS50020">
    <property type="entry name" value="WW_DOMAIN_2"/>
    <property type="match status" value="1"/>
</dbReference>
<evidence type="ECO:0000313" key="4">
    <source>
        <dbReference type="Proteomes" id="UP000215914"/>
    </source>
</evidence>
<evidence type="ECO:0000256" key="1">
    <source>
        <dbReference type="ARBA" id="ARBA00022737"/>
    </source>
</evidence>
<name>A0A9K3HIX1_HELAN</name>
<dbReference type="SUPFAM" id="SSF51045">
    <property type="entry name" value="WW domain"/>
    <property type="match status" value="1"/>
</dbReference>
<dbReference type="Gene3D" id="2.20.70.10">
    <property type="match status" value="1"/>
</dbReference>
<dbReference type="CDD" id="cd00201">
    <property type="entry name" value="WW"/>
    <property type="match status" value="1"/>
</dbReference>
<evidence type="ECO:0000259" key="2">
    <source>
        <dbReference type="PROSITE" id="PS50020"/>
    </source>
</evidence>